<accession>A0A9K3J6C6</accession>
<reference evidence="1" key="2">
    <citation type="submission" date="2020-06" db="EMBL/GenBank/DDBJ databases">
        <title>Helianthus annuus Genome sequencing and assembly Release 2.</title>
        <authorList>
            <person name="Gouzy J."/>
            <person name="Langlade N."/>
            <person name="Munos S."/>
        </authorList>
    </citation>
    <scope>NUCLEOTIDE SEQUENCE</scope>
    <source>
        <tissue evidence="1">Leaves</tissue>
    </source>
</reference>
<dbReference type="EMBL" id="MNCJ02000319">
    <property type="protein sequence ID" value="KAF5809520.1"/>
    <property type="molecule type" value="Genomic_DNA"/>
</dbReference>
<evidence type="ECO:0000313" key="2">
    <source>
        <dbReference type="Proteomes" id="UP000215914"/>
    </source>
</evidence>
<sequence length="46" mass="5133">MKCLKFDKERDVKCCAGHGGSSRNKDRRTSHIRDCTGLSKDANCCT</sequence>
<reference evidence="1" key="1">
    <citation type="journal article" date="2017" name="Nature">
        <title>The sunflower genome provides insights into oil metabolism, flowering and Asterid evolution.</title>
        <authorList>
            <person name="Badouin H."/>
            <person name="Gouzy J."/>
            <person name="Grassa C.J."/>
            <person name="Murat F."/>
            <person name="Staton S.E."/>
            <person name="Cottret L."/>
            <person name="Lelandais-Briere C."/>
            <person name="Owens G.L."/>
            <person name="Carrere S."/>
            <person name="Mayjonade B."/>
            <person name="Legrand L."/>
            <person name="Gill N."/>
            <person name="Kane N.C."/>
            <person name="Bowers J.E."/>
            <person name="Hubner S."/>
            <person name="Bellec A."/>
            <person name="Berard A."/>
            <person name="Berges H."/>
            <person name="Blanchet N."/>
            <person name="Boniface M.C."/>
            <person name="Brunel D."/>
            <person name="Catrice O."/>
            <person name="Chaidir N."/>
            <person name="Claudel C."/>
            <person name="Donnadieu C."/>
            <person name="Faraut T."/>
            <person name="Fievet G."/>
            <person name="Helmstetter N."/>
            <person name="King M."/>
            <person name="Knapp S.J."/>
            <person name="Lai Z."/>
            <person name="Le Paslier M.C."/>
            <person name="Lippi Y."/>
            <person name="Lorenzon L."/>
            <person name="Mandel J.R."/>
            <person name="Marage G."/>
            <person name="Marchand G."/>
            <person name="Marquand E."/>
            <person name="Bret-Mestries E."/>
            <person name="Morien E."/>
            <person name="Nambeesan S."/>
            <person name="Nguyen T."/>
            <person name="Pegot-Espagnet P."/>
            <person name="Pouilly N."/>
            <person name="Raftis F."/>
            <person name="Sallet E."/>
            <person name="Schiex T."/>
            <person name="Thomas J."/>
            <person name="Vandecasteele C."/>
            <person name="Vares D."/>
            <person name="Vear F."/>
            <person name="Vautrin S."/>
            <person name="Crespi M."/>
            <person name="Mangin B."/>
            <person name="Burke J.M."/>
            <person name="Salse J."/>
            <person name="Munos S."/>
            <person name="Vincourt P."/>
            <person name="Rieseberg L.H."/>
            <person name="Langlade N.B."/>
        </authorList>
    </citation>
    <scope>NUCLEOTIDE SEQUENCE</scope>
    <source>
        <tissue evidence="1">Leaves</tissue>
    </source>
</reference>
<dbReference type="AlphaFoldDB" id="A0A9K3J6C6"/>
<gene>
    <name evidence="1" type="ORF">HanXRQr2_Chr04g0158101</name>
</gene>
<dbReference type="Gramene" id="mRNA:HanXRQr2_Chr04g0158101">
    <property type="protein sequence ID" value="mRNA:HanXRQr2_Chr04g0158101"/>
    <property type="gene ID" value="HanXRQr2_Chr04g0158101"/>
</dbReference>
<evidence type="ECO:0000313" key="1">
    <source>
        <dbReference type="EMBL" id="KAF5809520.1"/>
    </source>
</evidence>
<dbReference type="Proteomes" id="UP000215914">
    <property type="component" value="Unassembled WGS sequence"/>
</dbReference>
<comment type="caution">
    <text evidence="1">The sequence shown here is derived from an EMBL/GenBank/DDBJ whole genome shotgun (WGS) entry which is preliminary data.</text>
</comment>
<organism evidence="1 2">
    <name type="scientific">Helianthus annuus</name>
    <name type="common">Common sunflower</name>
    <dbReference type="NCBI Taxonomy" id="4232"/>
    <lineage>
        <taxon>Eukaryota</taxon>
        <taxon>Viridiplantae</taxon>
        <taxon>Streptophyta</taxon>
        <taxon>Embryophyta</taxon>
        <taxon>Tracheophyta</taxon>
        <taxon>Spermatophyta</taxon>
        <taxon>Magnoliopsida</taxon>
        <taxon>eudicotyledons</taxon>
        <taxon>Gunneridae</taxon>
        <taxon>Pentapetalae</taxon>
        <taxon>asterids</taxon>
        <taxon>campanulids</taxon>
        <taxon>Asterales</taxon>
        <taxon>Asteraceae</taxon>
        <taxon>Asteroideae</taxon>
        <taxon>Heliantheae alliance</taxon>
        <taxon>Heliantheae</taxon>
        <taxon>Helianthus</taxon>
    </lineage>
</organism>
<proteinExistence type="predicted"/>
<keyword evidence="2" id="KW-1185">Reference proteome</keyword>
<name>A0A9K3J6C6_HELAN</name>
<protein>
    <submittedName>
        <fullName evidence="1">Uncharacterized protein</fullName>
    </submittedName>
</protein>